<accession>A0AAD5RE66</accession>
<keyword evidence="2" id="KW-1185">Reference proteome</keyword>
<sequence length="70" mass="7990">MNTKSIKTHYVYVLEALHDNLRPPLSLAEDLEEIKWEKIKMSLCGGPCTTQLHPIKVEWSKPSIAINTQT</sequence>
<comment type="caution">
    <text evidence="1">The sequence shown here is derived from an EMBL/GenBank/DDBJ whole genome shotgun (WGS) entry which is preliminary data.</text>
</comment>
<organism evidence="1 2">
    <name type="scientific">Parelaphostrongylus tenuis</name>
    <name type="common">Meningeal worm</name>
    <dbReference type="NCBI Taxonomy" id="148309"/>
    <lineage>
        <taxon>Eukaryota</taxon>
        <taxon>Metazoa</taxon>
        <taxon>Ecdysozoa</taxon>
        <taxon>Nematoda</taxon>
        <taxon>Chromadorea</taxon>
        <taxon>Rhabditida</taxon>
        <taxon>Rhabditina</taxon>
        <taxon>Rhabditomorpha</taxon>
        <taxon>Strongyloidea</taxon>
        <taxon>Metastrongylidae</taxon>
        <taxon>Parelaphostrongylus</taxon>
    </lineage>
</organism>
<proteinExistence type="predicted"/>
<dbReference type="EMBL" id="JAHQIW010007456">
    <property type="protein sequence ID" value="KAJ1374388.1"/>
    <property type="molecule type" value="Genomic_DNA"/>
</dbReference>
<evidence type="ECO:0000313" key="2">
    <source>
        <dbReference type="Proteomes" id="UP001196413"/>
    </source>
</evidence>
<dbReference type="Proteomes" id="UP001196413">
    <property type="component" value="Unassembled WGS sequence"/>
</dbReference>
<reference evidence="1" key="1">
    <citation type="submission" date="2021-06" db="EMBL/GenBank/DDBJ databases">
        <title>Parelaphostrongylus tenuis whole genome reference sequence.</title>
        <authorList>
            <person name="Garwood T.J."/>
            <person name="Larsen P.A."/>
            <person name="Fountain-Jones N.M."/>
            <person name="Garbe J.R."/>
            <person name="Macchietto M.G."/>
            <person name="Kania S.A."/>
            <person name="Gerhold R.W."/>
            <person name="Richards J.E."/>
            <person name="Wolf T.M."/>
        </authorList>
    </citation>
    <scope>NUCLEOTIDE SEQUENCE</scope>
    <source>
        <strain evidence="1">MNPRO001-30</strain>
        <tissue evidence="1">Meninges</tissue>
    </source>
</reference>
<protein>
    <submittedName>
        <fullName evidence="1">Uncharacterized protein</fullName>
    </submittedName>
</protein>
<name>A0AAD5RE66_PARTN</name>
<evidence type="ECO:0000313" key="1">
    <source>
        <dbReference type="EMBL" id="KAJ1374388.1"/>
    </source>
</evidence>
<dbReference type="AlphaFoldDB" id="A0AAD5RE66"/>
<gene>
    <name evidence="1" type="ORF">KIN20_037071</name>
</gene>